<dbReference type="EMBL" id="ML994688">
    <property type="protein sequence ID" value="KAF2177443.1"/>
    <property type="molecule type" value="Genomic_DNA"/>
</dbReference>
<accession>A0A6A6DEL2</accession>
<keyword evidence="2" id="KW-1185">Reference proteome</keyword>
<dbReference type="Gene3D" id="3.10.450.50">
    <property type="match status" value="1"/>
</dbReference>
<evidence type="ECO:0000313" key="1">
    <source>
        <dbReference type="EMBL" id="KAF2177443.1"/>
    </source>
</evidence>
<protein>
    <recommendedName>
        <fullName evidence="3">SnoaL-like domain-containing protein</fullName>
    </recommendedName>
</protein>
<proteinExistence type="predicted"/>
<sequence length="167" mass="18312">MTSTSSTSTALLRRLLENLTNPCNPPIIREIVHPTATYISLNFSNPSLKRIMPWTGTHSNGGPDVVIETFTNVGQYWDAKDFIIQTIFGDEEGNVAAFGSVTFTGRLTGITKMSPLAVWAKVEFDESGEGKVVFMQFMEDTFATASTFEVAGEKLYRADPDGTEVCV</sequence>
<dbReference type="Proteomes" id="UP000800200">
    <property type="component" value="Unassembled WGS sequence"/>
</dbReference>
<dbReference type="AlphaFoldDB" id="A0A6A6DEL2"/>
<reference evidence="1" key="1">
    <citation type="journal article" date="2020" name="Stud. Mycol.">
        <title>101 Dothideomycetes genomes: a test case for predicting lifestyles and emergence of pathogens.</title>
        <authorList>
            <person name="Haridas S."/>
            <person name="Albert R."/>
            <person name="Binder M."/>
            <person name="Bloem J."/>
            <person name="Labutti K."/>
            <person name="Salamov A."/>
            <person name="Andreopoulos B."/>
            <person name="Baker S."/>
            <person name="Barry K."/>
            <person name="Bills G."/>
            <person name="Bluhm B."/>
            <person name="Cannon C."/>
            <person name="Castanera R."/>
            <person name="Culley D."/>
            <person name="Daum C."/>
            <person name="Ezra D."/>
            <person name="Gonzalez J."/>
            <person name="Henrissat B."/>
            <person name="Kuo A."/>
            <person name="Liang C."/>
            <person name="Lipzen A."/>
            <person name="Lutzoni F."/>
            <person name="Magnuson J."/>
            <person name="Mondo S."/>
            <person name="Nolan M."/>
            <person name="Ohm R."/>
            <person name="Pangilinan J."/>
            <person name="Park H.-J."/>
            <person name="Ramirez L."/>
            <person name="Alfaro M."/>
            <person name="Sun H."/>
            <person name="Tritt A."/>
            <person name="Yoshinaga Y."/>
            <person name="Zwiers L.-H."/>
            <person name="Turgeon B."/>
            <person name="Goodwin S."/>
            <person name="Spatafora J."/>
            <person name="Crous P."/>
            <person name="Grigoriev I."/>
        </authorList>
    </citation>
    <scope>NUCLEOTIDE SEQUENCE</scope>
    <source>
        <strain evidence="1">CBS 207.26</strain>
    </source>
</reference>
<dbReference type="InterPro" id="IPR032710">
    <property type="entry name" value="NTF2-like_dom_sf"/>
</dbReference>
<organism evidence="1 2">
    <name type="scientific">Zopfia rhizophila CBS 207.26</name>
    <dbReference type="NCBI Taxonomy" id="1314779"/>
    <lineage>
        <taxon>Eukaryota</taxon>
        <taxon>Fungi</taxon>
        <taxon>Dikarya</taxon>
        <taxon>Ascomycota</taxon>
        <taxon>Pezizomycotina</taxon>
        <taxon>Dothideomycetes</taxon>
        <taxon>Dothideomycetes incertae sedis</taxon>
        <taxon>Zopfiaceae</taxon>
        <taxon>Zopfia</taxon>
    </lineage>
</organism>
<name>A0A6A6DEL2_9PEZI</name>
<dbReference type="OrthoDB" id="3814701at2759"/>
<gene>
    <name evidence="1" type="ORF">K469DRAFT_742515</name>
</gene>
<dbReference type="SUPFAM" id="SSF54427">
    <property type="entry name" value="NTF2-like"/>
    <property type="match status" value="1"/>
</dbReference>
<evidence type="ECO:0000313" key="2">
    <source>
        <dbReference type="Proteomes" id="UP000800200"/>
    </source>
</evidence>
<evidence type="ECO:0008006" key="3">
    <source>
        <dbReference type="Google" id="ProtNLM"/>
    </source>
</evidence>